<organism evidence="1 2">
    <name type="scientific">Thermosulfurimonas dismutans</name>
    <dbReference type="NCBI Taxonomy" id="999894"/>
    <lineage>
        <taxon>Bacteria</taxon>
        <taxon>Pseudomonadati</taxon>
        <taxon>Thermodesulfobacteriota</taxon>
        <taxon>Thermodesulfobacteria</taxon>
        <taxon>Thermodesulfobacteriales</taxon>
        <taxon>Thermodesulfobacteriaceae</taxon>
        <taxon>Thermosulfurimonas</taxon>
    </lineage>
</organism>
<dbReference type="AlphaFoldDB" id="A0A179D5R0"/>
<dbReference type="EMBL" id="LWLG01000002">
    <property type="protein sequence ID" value="OAQ21434.1"/>
    <property type="molecule type" value="Genomic_DNA"/>
</dbReference>
<evidence type="ECO:0000313" key="2">
    <source>
        <dbReference type="Proteomes" id="UP000078390"/>
    </source>
</evidence>
<gene>
    <name evidence="1" type="ORF">TDIS_0655</name>
</gene>
<dbReference type="Proteomes" id="UP000078390">
    <property type="component" value="Unassembled WGS sequence"/>
</dbReference>
<keyword evidence="2" id="KW-1185">Reference proteome</keyword>
<dbReference type="STRING" id="999894.TDIS_0655"/>
<accession>A0A179D5R0</accession>
<protein>
    <submittedName>
        <fullName evidence="1">Uncharacterized protein</fullName>
    </submittedName>
</protein>
<reference evidence="1 2" key="1">
    <citation type="submission" date="2016-04" db="EMBL/GenBank/DDBJ databases">
        <title>Genome analysis of Thermosulfurimonas dismutans, the first thermophilic sulfur-disproportionating bacterium of the phylum Thermodesulfobacteria.</title>
        <authorList>
            <person name="Mardanov A.V."/>
            <person name="Beletsky A.V."/>
            <person name="Kadnikov V.V."/>
            <person name="Slobodkin A.I."/>
            <person name="Ravin N.V."/>
        </authorList>
    </citation>
    <scope>NUCLEOTIDE SEQUENCE [LARGE SCALE GENOMIC DNA]</scope>
    <source>
        <strain evidence="1 2">S95</strain>
    </source>
</reference>
<name>A0A179D5R0_9BACT</name>
<comment type="caution">
    <text evidence="1">The sequence shown here is derived from an EMBL/GenBank/DDBJ whole genome shotgun (WGS) entry which is preliminary data.</text>
</comment>
<evidence type="ECO:0000313" key="1">
    <source>
        <dbReference type="EMBL" id="OAQ21434.1"/>
    </source>
</evidence>
<sequence>MKTFGEFFLNVLGPIFALKLCKKVKVSLGMGYKVSHFPILELTRLGAFSLFVPIKGVRASEENFSSEEAIRWRGRCRTVGCLKCSAAQVEKRGEGKFKRISREEALDPT</sequence>
<proteinExistence type="predicted"/>